<sequence length="320" mass="33717">MGALLKRYRLQVLVSLAFAGLLLAFAIASPRTFTGMRIYRSFMSTIPVTAVLAMGMTLLVVAGDMDLSFPSVAAASAYLFAEVFVRTGSSWFAFGAAILSGAFIGWTNGLIVVRIGVPSIIATIGTQFFWRGLVLLLSDGVAVSLASIRGNGLHSLLVGRLGGEIPAQFLWCLAIALGLALLLNRHAFGDSLLFVGDNRRAAAMMGIPVERVRILAFVLMGILAAFAGMLSTLELANWWPTQGEGYMLLVFASVFVGGTSAYGGEGTIYGSLIGAAIIGIIEAGIVSAGLAGFWTRLIYGLIIVVSVSIYTLMARRTGTS</sequence>
<evidence type="ECO:0000256" key="6">
    <source>
        <dbReference type="SAM" id="Phobius"/>
    </source>
</evidence>
<feature type="transmembrane region" description="Helical" evidence="6">
    <location>
        <begin position="245"/>
        <end position="262"/>
    </location>
</feature>
<dbReference type="Pfam" id="PF02653">
    <property type="entry name" value="BPD_transp_2"/>
    <property type="match status" value="1"/>
</dbReference>
<keyword evidence="8" id="KW-1185">Reference proteome</keyword>
<feature type="transmembrane region" description="Helical" evidence="6">
    <location>
        <begin position="91"/>
        <end position="116"/>
    </location>
</feature>
<comment type="subcellular location">
    <subcellularLocation>
        <location evidence="1">Cell membrane</location>
        <topology evidence="1">Multi-pass membrane protein</topology>
    </subcellularLocation>
</comment>
<gene>
    <name evidence="7" type="ORF">L2W38_07500</name>
</gene>
<feature type="transmembrane region" description="Helical" evidence="6">
    <location>
        <begin position="38"/>
        <end position="60"/>
    </location>
</feature>
<feature type="transmembrane region" description="Helical" evidence="6">
    <location>
        <begin position="214"/>
        <end position="233"/>
    </location>
</feature>
<dbReference type="PANTHER" id="PTHR32196:SF72">
    <property type="entry name" value="RIBOSE IMPORT PERMEASE PROTEIN RBSC"/>
    <property type="match status" value="1"/>
</dbReference>
<evidence type="ECO:0000313" key="7">
    <source>
        <dbReference type="EMBL" id="MCF4142659.1"/>
    </source>
</evidence>
<organism evidence="7 8">
    <name type="scientific">Dethiosulfovibrio marinus</name>
    <dbReference type="NCBI Taxonomy" id="133532"/>
    <lineage>
        <taxon>Bacteria</taxon>
        <taxon>Thermotogati</taxon>
        <taxon>Synergistota</taxon>
        <taxon>Synergistia</taxon>
        <taxon>Synergistales</taxon>
        <taxon>Dethiosulfovibrionaceae</taxon>
        <taxon>Dethiosulfovibrio</taxon>
    </lineage>
</organism>
<evidence type="ECO:0000256" key="4">
    <source>
        <dbReference type="ARBA" id="ARBA00022989"/>
    </source>
</evidence>
<accession>A0ABS9EPP0</accession>
<keyword evidence="3 6" id="KW-0812">Transmembrane</keyword>
<evidence type="ECO:0000256" key="1">
    <source>
        <dbReference type="ARBA" id="ARBA00004651"/>
    </source>
</evidence>
<keyword evidence="2" id="KW-1003">Cell membrane</keyword>
<feature type="transmembrane region" description="Helical" evidence="6">
    <location>
        <begin position="168"/>
        <end position="184"/>
    </location>
</feature>
<dbReference type="RefSeq" id="WP_236099380.1">
    <property type="nucleotide sequence ID" value="NZ_JAKGUD010000006.1"/>
</dbReference>
<protein>
    <submittedName>
        <fullName evidence="7">ABC transporter permease</fullName>
    </submittedName>
</protein>
<comment type="caution">
    <text evidence="7">The sequence shown here is derived from an EMBL/GenBank/DDBJ whole genome shotgun (WGS) entry which is preliminary data.</text>
</comment>
<evidence type="ECO:0000313" key="8">
    <source>
        <dbReference type="Proteomes" id="UP001200430"/>
    </source>
</evidence>
<evidence type="ECO:0000256" key="3">
    <source>
        <dbReference type="ARBA" id="ARBA00022692"/>
    </source>
</evidence>
<feature type="transmembrane region" description="Helical" evidence="6">
    <location>
        <begin position="269"/>
        <end position="291"/>
    </location>
</feature>
<evidence type="ECO:0000256" key="5">
    <source>
        <dbReference type="ARBA" id="ARBA00023136"/>
    </source>
</evidence>
<dbReference type="InterPro" id="IPR001851">
    <property type="entry name" value="ABC_transp_permease"/>
</dbReference>
<dbReference type="Proteomes" id="UP001200430">
    <property type="component" value="Unassembled WGS sequence"/>
</dbReference>
<keyword evidence="5 6" id="KW-0472">Membrane</keyword>
<dbReference type="PANTHER" id="PTHR32196">
    <property type="entry name" value="ABC TRANSPORTER PERMEASE PROTEIN YPHD-RELATED-RELATED"/>
    <property type="match status" value="1"/>
</dbReference>
<dbReference type="CDD" id="cd06579">
    <property type="entry name" value="TM_PBP1_transp_AraH_like"/>
    <property type="match status" value="1"/>
</dbReference>
<reference evidence="7 8" key="1">
    <citation type="submission" date="2022-01" db="EMBL/GenBank/DDBJ databases">
        <title>Dethiosulfovibrio faecalis sp. nov., a novel proteolytic, non-sulfur-reducing bacterium isolated from a marine aquaculture solid waste bioreactor.</title>
        <authorList>
            <person name="Grabowski S."/>
            <person name="Apolinario E."/>
            <person name="Schneider N."/>
            <person name="Marshall C.W."/>
            <person name="Sowers K.R."/>
        </authorList>
    </citation>
    <scope>NUCLEOTIDE SEQUENCE [LARGE SCALE GENOMIC DNA]</scope>
    <source>
        <strain evidence="7 8">DSM 12537</strain>
    </source>
</reference>
<keyword evidence="4 6" id="KW-1133">Transmembrane helix</keyword>
<proteinExistence type="predicted"/>
<feature type="transmembrane region" description="Helical" evidence="6">
    <location>
        <begin position="128"/>
        <end position="148"/>
    </location>
</feature>
<evidence type="ECO:0000256" key="2">
    <source>
        <dbReference type="ARBA" id="ARBA00022475"/>
    </source>
</evidence>
<dbReference type="EMBL" id="JAKGUD010000006">
    <property type="protein sequence ID" value="MCF4142659.1"/>
    <property type="molecule type" value="Genomic_DNA"/>
</dbReference>
<name>A0ABS9EPP0_9BACT</name>
<feature type="transmembrane region" description="Helical" evidence="6">
    <location>
        <begin position="297"/>
        <end position="314"/>
    </location>
</feature>